<dbReference type="Proteomes" id="UP000278746">
    <property type="component" value="Unassembled WGS sequence"/>
</dbReference>
<proteinExistence type="predicted"/>
<comment type="caution">
    <text evidence="1">The sequence shown here is derived from an EMBL/GenBank/DDBJ whole genome shotgun (WGS) entry which is preliminary data.</text>
</comment>
<dbReference type="Pfam" id="PF07386">
    <property type="entry name" value="DUF1499"/>
    <property type="match status" value="1"/>
</dbReference>
<dbReference type="AlphaFoldDB" id="A0A3M7TUI3"/>
<protein>
    <submittedName>
        <fullName evidence="1">DUF1499 domain-containing protein</fullName>
    </submittedName>
</protein>
<keyword evidence="2" id="KW-1185">Reference proteome</keyword>
<dbReference type="PANTHER" id="PTHR34801">
    <property type="entry name" value="EXPRESSED PROTEIN"/>
    <property type="match status" value="1"/>
</dbReference>
<accession>A0A3M7TUI3</accession>
<dbReference type="OrthoDB" id="9793534at2"/>
<dbReference type="EMBL" id="RHIB01000001">
    <property type="protein sequence ID" value="RNA69308.1"/>
    <property type="molecule type" value="Genomic_DNA"/>
</dbReference>
<evidence type="ECO:0000313" key="1">
    <source>
        <dbReference type="EMBL" id="RNA69308.1"/>
    </source>
</evidence>
<organism evidence="1 2">
    <name type="scientific">Alteribacter keqinensis</name>
    <dbReference type="NCBI Taxonomy" id="2483800"/>
    <lineage>
        <taxon>Bacteria</taxon>
        <taxon>Bacillati</taxon>
        <taxon>Bacillota</taxon>
        <taxon>Bacilli</taxon>
        <taxon>Bacillales</taxon>
        <taxon>Bacillaceae</taxon>
        <taxon>Alteribacter</taxon>
    </lineage>
</organism>
<evidence type="ECO:0000313" key="2">
    <source>
        <dbReference type="Proteomes" id="UP000278746"/>
    </source>
</evidence>
<dbReference type="InterPro" id="IPR010865">
    <property type="entry name" value="DUF1499"/>
</dbReference>
<name>A0A3M7TUI3_9BACI</name>
<dbReference type="PIRSF" id="PIRSF026426">
    <property type="entry name" value="DUF1499"/>
    <property type="match status" value="1"/>
</dbReference>
<gene>
    <name evidence="1" type="ORF">EBO34_05015</name>
</gene>
<sequence>MGCLQEGRRGKNMSEVKRMKKLDLCPKNRRNCVSSLDGEAKKHATDPLPYTGSGEKALQKLHDLLRETNDCEVVRSESYYLHCVFKTKILRFKDDVEFIINETNEVIDVRSASRIGHYDFETNRKRIEEIRQQFSEA</sequence>
<dbReference type="PANTHER" id="PTHR34801:SF6">
    <property type="entry name" value="SLL1620 PROTEIN"/>
    <property type="match status" value="1"/>
</dbReference>
<reference evidence="1 2" key="1">
    <citation type="submission" date="2018-10" db="EMBL/GenBank/DDBJ databases">
        <title>Bacillus Keqinensis sp. nov., a moderately halophilic bacterium isolated from a saline-alkaline lake.</title>
        <authorList>
            <person name="Wang H."/>
        </authorList>
    </citation>
    <scope>NUCLEOTIDE SEQUENCE [LARGE SCALE GENOMIC DNA]</scope>
    <source>
        <strain evidence="1 2">KQ-3</strain>
    </source>
</reference>